<protein>
    <submittedName>
        <fullName evidence="1">Uncharacterized protein</fullName>
    </submittedName>
</protein>
<accession>A0ACC2PAU4</accession>
<name>A0ACC2PAU4_9HYME</name>
<organism evidence="1 2">
    <name type="scientific">Eretmocerus hayati</name>
    <dbReference type="NCBI Taxonomy" id="131215"/>
    <lineage>
        <taxon>Eukaryota</taxon>
        <taxon>Metazoa</taxon>
        <taxon>Ecdysozoa</taxon>
        <taxon>Arthropoda</taxon>
        <taxon>Hexapoda</taxon>
        <taxon>Insecta</taxon>
        <taxon>Pterygota</taxon>
        <taxon>Neoptera</taxon>
        <taxon>Endopterygota</taxon>
        <taxon>Hymenoptera</taxon>
        <taxon>Apocrita</taxon>
        <taxon>Proctotrupomorpha</taxon>
        <taxon>Chalcidoidea</taxon>
        <taxon>Aphelinidae</taxon>
        <taxon>Aphelininae</taxon>
        <taxon>Eretmocerus</taxon>
    </lineage>
</organism>
<gene>
    <name evidence="1" type="ORF">QAD02_016345</name>
</gene>
<reference evidence="1" key="1">
    <citation type="submission" date="2023-04" db="EMBL/GenBank/DDBJ databases">
        <title>A chromosome-level genome assembly of the parasitoid wasp Eretmocerus hayati.</title>
        <authorList>
            <person name="Zhong Y."/>
            <person name="Liu S."/>
            <person name="Liu Y."/>
        </authorList>
    </citation>
    <scope>NUCLEOTIDE SEQUENCE</scope>
    <source>
        <strain evidence="1">ZJU_SS_LIU_2023</strain>
    </source>
</reference>
<dbReference type="Proteomes" id="UP001239111">
    <property type="component" value="Chromosome 2"/>
</dbReference>
<evidence type="ECO:0000313" key="1">
    <source>
        <dbReference type="EMBL" id="KAJ8680558.1"/>
    </source>
</evidence>
<keyword evidence="2" id="KW-1185">Reference proteome</keyword>
<dbReference type="EMBL" id="CM056742">
    <property type="protein sequence ID" value="KAJ8680558.1"/>
    <property type="molecule type" value="Genomic_DNA"/>
</dbReference>
<proteinExistence type="predicted"/>
<sequence>MPHFLHESSNFIHRNPEQIGLWASHERNLQTASQARKFAPPDQLPLDPTSDPPVCDFFARNSSWPAELASREWLLFRGFRHPLALHSSSRQLTSDHAATDSLSLLRG</sequence>
<evidence type="ECO:0000313" key="2">
    <source>
        <dbReference type="Proteomes" id="UP001239111"/>
    </source>
</evidence>
<comment type="caution">
    <text evidence="1">The sequence shown here is derived from an EMBL/GenBank/DDBJ whole genome shotgun (WGS) entry which is preliminary data.</text>
</comment>